<name>A0A8T2FR69_9BRAS</name>
<protein>
    <submittedName>
        <fullName evidence="1">Uncharacterized protein</fullName>
    </submittedName>
</protein>
<keyword evidence="2" id="KW-1185">Reference proteome</keyword>
<dbReference type="Proteomes" id="UP000694240">
    <property type="component" value="Chromosome 2"/>
</dbReference>
<dbReference type="AlphaFoldDB" id="A0A8T2FR69"/>
<dbReference type="EMBL" id="JAEFBK010000002">
    <property type="protein sequence ID" value="KAG7638059.1"/>
    <property type="molecule type" value="Genomic_DNA"/>
</dbReference>
<accession>A0A8T2FR69</accession>
<evidence type="ECO:0000313" key="1">
    <source>
        <dbReference type="EMBL" id="KAG7638059.1"/>
    </source>
</evidence>
<comment type="caution">
    <text evidence="1">The sequence shown here is derived from an EMBL/GenBank/DDBJ whole genome shotgun (WGS) entry which is preliminary data.</text>
</comment>
<reference evidence="1 2" key="1">
    <citation type="submission" date="2020-12" db="EMBL/GenBank/DDBJ databases">
        <title>Concerted genomic and epigenomic changes stabilize Arabidopsis allopolyploids.</title>
        <authorList>
            <person name="Chen Z."/>
        </authorList>
    </citation>
    <scope>NUCLEOTIDE SEQUENCE [LARGE SCALE GENOMIC DNA]</scope>
    <source>
        <strain evidence="1">Allo738</strain>
        <tissue evidence="1">Leaf</tissue>
    </source>
</reference>
<organism evidence="1 2">
    <name type="scientific">Arabidopsis thaliana x Arabidopsis arenosa</name>
    <dbReference type="NCBI Taxonomy" id="1240361"/>
    <lineage>
        <taxon>Eukaryota</taxon>
        <taxon>Viridiplantae</taxon>
        <taxon>Streptophyta</taxon>
        <taxon>Embryophyta</taxon>
        <taxon>Tracheophyta</taxon>
        <taxon>Spermatophyta</taxon>
        <taxon>Magnoliopsida</taxon>
        <taxon>eudicotyledons</taxon>
        <taxon>Gunneridae</taxon>
        <taxon>Pentapetalae</taxon>
        <taxon>rosids</taxon>
        <taxon>malvids</taxon>
        <taxon>Brassicales</taxon>
        <taxon>Brassicaceae</taxon>
        <taxon>Camelineae</taxon>
        <taxon>Arabidopsis</taxon>
    </lineage>
</organism>
<gene>
    <name evidence="1" type="ORF">ISN45_At02g025400</name>
</gene>
<evidence type="ECO:0000313" key="2">
    <source>
        <dbReference type="Proteomes" id="UP000694240"/>
    </source>
</evidence>
<proteinExistence type="predicted"/>
<sequence>MRERGRLRIYQERSQKSAAKFLKTPLTDSDRAHRDTSSSSCICFPLSYLKNCLFIFLELFALNRAFHQSIMGLKELVTRVGTIRWWNSAATTSLLQQWMDHSSKSLRSTMARWFDLSWTTTFFHFLLKNYLKIIIIFMLHQDLVQKYIFQGTNKTGFKIVLESVI</sequence>